<dbReference type="AlphaFoldDB" id="A0A0C9Y349"/>
<evidence type="ECO:0000313" key="1">
    <source>
        <dbReference type="EMBL" id="KIK19145.1"/>
    </source>
</evidence>
<evidence type="ECO:0000313" key="2">
    <source>
        <dbReference type="Proteomes" id="UP000054018"/>
    </source>
</evidence>
<keyword evidence="2" id="KW-1185">Reference proteome</keyword>
<proteinExistence type="predicted"/>
<dbReference type="Proteomes" id="UP000054018">
    <property type="component" value="Unassembled WGS sequence"/>
</dbReference>
<name>A0A0C9Y349_9AGAM</name>
<feature type="non-terminal residue" evidence="1">
    <location>
        <position position="139"/>
    </location>
</feature>
<accession>A0A0C9Y349</accession>
<evidence type="ECO:0008006" key="3">
    <source>
        <dbReference type="Google" id="ProtNLM"/>
    </source>
</evidence>
<gene>
    <name evidence="1" type="ORF">PISMIDRAFT_159489</name>
</gene>
<dbReference type="OrthoDB" id="2104739at2759"/>
<dbReference type="STRING" id="765257.A0A0C9Y349"/>
<reference evidence="2" key="2">
    <citation type="submission" date="2015-01" db="EMBL/GenBank/DDBJ databases">
        <title>Evolutionary Origins and Diversification of the Mycorrhizal Mutualists.</title>
        <authorList>
            <consortium name="DOE Joint Genome Institute"/>
            <consortium name="Mycorrhizal Genomics Consortium"/>
            <person name="Kohler A."/>
            <person name="Kuo A."/>
            <person name="Nagy L.G."/>
            <person name="Floudas D."/>
            <person name="Copeland A."/>
            <person name="Barry K.W."/>
            <person name="Cichocki N."/>
            <person name="Veneault-Fourrey C."/>
            <person name="LaButti K."/>
            <person name="Lindquist E.A."/>
            <person name="Lipzen A."/>
            <person name="Lundell T."/>
            <person name="Morin E."/>
            <person name="Murat C."/>
            <person name="Riley R."/>
            <person name="Ohm R."/>
            <person name="Sun H."/>
            <person name="Tunlid A."/>
            <person name="Henrissat B."/>
            <person name="Grigoriev I.V."/>
            <person name="Hibbett D.S."/>
            <person name="Martin F."/>
        </authorList>
    </citation>
    <scope>NUCLEOTIDE SEQUENCE [LARGE SCALE GENOMIC DNA]</scope>
    <source>
        <strain evidence="2">441</strain>
    </source>
</reference>
<sequence>YIILQSVVILWIFRDFDKTPTLSSHPSGQSVDNLVDKITDQLRDSPQSHQTARQALVRDGFRCVVTKAYDVSAAAGNVKMRQTAGKEGAPTAVTQCAHIFPETSGSNEEIYAASLFGQYLTASATTIPAGTRWCQHTLT</sequence>
<reference evidence="1 2" key="1">
    <citation type="submission" date="2014-04" db="EMBL/GenBank/DDBJ databases">
        <authorList>
            <consortium name="DOE Joint Genome Institute"/>
            <person name="Kuo A."/>
            <person name="Kohler A."/>
            <person name="Costa M.D."/>
            <person name="Nagy L.G."/>
            <person name="Floudas D."/>
            <person name="Copeland A."/>
            <person name="Barry K.W."/>
            <person name="Cichocki N."/>
            <person name="Veneault-Fourrey C."/>
            <person name="LaButti K."/>
            <person name="Lindquist E.A."/>
            <person name="Lipzen A."/>
            <person name="Lundell T."/>
            <person name="Morin E."/>
            <person name="Murat C."/>
            <person name="Sun H."/>
            <person name="Tunlid A."/>
            <person name="Henrissat B."/>
            <person name="Grigoriev I.V."/>
            <person name="Hibbett D.S."/>
            <person name="Martin F."/>
            <person name="Nordberg H.P."/>
            <person name="Cantor M.N."/>
            <person name="Hua S.X."/>
        </authorList>
    </citation>
    <scope>NUCLEOTIDE SEQUENCE [LARGE SCALE GENOMIC DNA]</scope>
    <source>
        <strain evidence="1 2">441</strain>
    </source>
</reference>
<dbReference type="HOGENOM" id="CLU_1849936_0_0_1"/>
<protein>
    <recommendedName>
        <fullName evidence="3">HNH nuclease domain-containing protein</fullName>
    </recommendedName>
</protein>
<organism evidence="1 2">
    <name type="scientific">Pisolithus microcarpus 441</name>
    <dbReference type="NCBI Taxonomy" id="765257"/>
    <lineage>
        <taxon>Eukaryota</taxon>
        <taxon>Fungi</taxon>
        <taxon>Dikarya</taxon>
        <taxon>Basidiomycota</taxon>
        <taxon>Agaricomycotina</taxon>
        <taxon>Agaricomycetes</taxon>
        <taxon>Agaricomycetidae</taxon>
        <taxon>Boletales</taxon>
        <taxon>Sclerodermatineae</taxon>
        <taxon>Pisolithaceae</taxon>
        <taxon>Pisolithus</taxon>
    </lineage>
</organism>
<dbReference type="EMBL" id="KN833790">
    <property type="protein sequence ID" value="KIK19145.1"/>
    <property type="molecule type" value="Genomic_DNA"/>
</dbReference>